<dbReference type="SUPFAM" id="SSF51126">
    <property type="entry name" value="Pectin lyase-like"/>
    <property type="match status" value="1"/>
</dbReference>
<gene>
    <name evidence="2" type="ORF">BARSC_190002</name>
</gene>
<dbReference type="InterPro" id="IPR006626">
    <property type="entry name" value="PbH1"/>
</dbReference>
<evidence type="ECO:0008006" key="3">
    <source>
        <dbReference type="Google" id="ProtNLM"/>
    </source>
</evidence>
<dbReference type="InterPro" id="IPR012332">
    <property type="entry name" value="Autotransporter_pectin_lyase_C"/>
</dbReference>
<sequence length="667" mass="67430">MVMRCVLKHHVCLCVLSTAVLAGLALITAQTKVYAKSLNCNGFTNTSASGEAGDPRGDSETGKIECDGDGVYEGGYGRVSMRGQYQRVMGGIGGSNGELSGNRDIDMGKDLKPAVKVHGGRAVITIVGKLTITDNGKRNTNPAIQVERQGKLTLNDVNATGVYKGILVKDSKSSVTVLKGSIGVRRDGDYVIGVKDGGEVTLMRGVTVNGGGIGVKDGGTVTLVGTSFSNVKTGIVFMGNGKANATVMGGGAKINLANGGTGVIMQGKGRGEVMNMTITGDGKGTGVGAEMMGEGTLMLNMVNISRVGVGARVTKGTLEVIKGSIQGTTVGLSVTGGSATMMGGSIQGGGSGGSYGVIVESSGNVTLSEVEISRFKMGVYVKGGTFKMTGGSITGKDSGDSYGVYAMGGDVTLNMVNILKVQTGVRVMGGTFKMTEGSVTDFAGTGVMVGEEVESATLMDVTITGGGKGTGVYMEGKKVTLNMVNISQVETGVYAKKGTFKMTGGSVTDFTGTGVMVGDGVKSASLMGVEITGKDSGDSYGVYARGGKVTLNMVTISKVGVGVRVEKGVLKMEGGSVTEFTGTGVMVGDGVKSASLMGTTITGGGSGSYGVIVESSGNVTLNMVTISKVGVGVEVEKGTLIMNHGSVKGFTEYGVMVGEAAPLPSLL</sequence>
<reference evidence="2" key="1">
    <citation type="journal article" date="2011" name="PLoS Genet.">
        <title>Parallel evolution of a type IV secretion system in radiating lineages of the host-restricted bacterial pathogen Bartonella.</title>
        <authorList>
            <person name="Engel P."/>
            <person name="Salzburger W."/>
            <person name="Liesch M."/>
            <person name="Chang C.C."/>
            <person name="Maruyama S."/>
            <person name="Lanz C."/>
            <person name="Calteau A."/>
            <person name="Lajus A."/>
            <person name="Medigue C."/>
            <person name="Schuster S.C."/>
            <person name="Dehio C."/>
        </authorList>
    </citation>
    <scope>NUCLEOTIDE SEQUENCE</scope>
    <source>
        <strain evidence="2">R1</strain>
    </source>
</reference>
<name>E6Z0U3_BARSR</name>
<organism evidence="2">
    <name type="scientific">Bartonella schoenbuchensis (strain DSM 13525 / NCTC 13165 / R1)</name>
    <dbReference type="NCBI Taxonomy" id="687861"/>
    <lineage>
        <taxon>Bacteria</taxon>
        <taxon>Pseudomonadati</taxon>
        <taxon>Pseudomonadota</taxon>
        <taxon>Alphaproteobacteria</taxon>
        <taxon>Hyphomicrobiales</taxon>
        <taxon>Bartonellaceae</taxon>
        <taxon>Bartonella</taxon>
    </lineage>
</organism>
<feature type="signal peptide" evidence="1">
    <location>
        <begin position="1"/>
        <end position="22"/>
    </location>
</feature>
<evidence type="ECO:0000313" key="2">
    <source>
        <dbReference type="EMBL" id="CBI82731.1"/>
    </source>
</evidence>
<dbReference type="InterPro" id="IPR011050">
    <property type="entry name" value="Pectin_lyase_fold/virulence"/>
</dbReference>
<dbReference type="SMART" id="SM00710">
    <property type="entry name" value="PbH1"/>
    <property type="match status" value="9"/>
</dbReference>
<dbReference type="EMBL" id="FN645524">
    <property type="protein sequence ID" value="CBI82731.1"/>
    <property type="molecule type" value="Genomic_DNA"/>
</dbReference>
<dbReference type="AlphaFoldDB" id="E6Z0U3"/>
<protein>
    <recommendedName>
        <fullName evidence="3">Right handed beta helix region</fullName>
    </recommendedName>
</protein>
<proteinExistence type="predicted"/>
<accession>E6Z0U3</accession>
<keyword evidence="1" id="KW-0732">Signal</keyword>
<evidence type="ECO:0000256" key="1">
    <source>
        <dbReference type="SAM" id="SignalP"/>
    </source>
</evidence>
<feature type="chain" id="PRO_5003214419" description="Right handed beta helix region" evidence="1">
    <location>
        <begin position="23"/>
        <end position="667"/>
    </location>
</feature>
<dbReference type="Gene3D" id="2.160.20.20">
    <property type="match status" value="1"/>
</dbReference>